<dbReference type="RefSeq" id="WP_011112978.1">
    <property type="nucleotide sequence ID" value="NC_004757.1"/>
</dbReference>
<dbReference type="HOGENOM" id="CLU_2650756_0_0_4"/>
<dbReference type="GeneID" id="87105806"/>
<proteinExistence type="predicted"/>
<reference evidence="1 2" key="1">
    <citation type="journal article" date="2003" name="J. Bacteriol.">
        <title>Complete genome sequence of the ammonia-oxidizing bacterium and obligate chemolithoautotroph Nitrosomonas europaea.</title>
        <authorList>
            <person name="Chain P."/>
            <person name="Lamerdin J."/>
            <person name="Larimer F."/>
            <person name="Regala W."/>
            <person name="Land M."/>
            <person name="Hauser L."/>
            <person name="Hooper A."/>
            <person name="Klotz M."/>
            <person name="Norton J."/>
            <person name="Sayavedra-Soto L."/>
            <person name="Arciero D."/>
            <person name="Hommes N."/>
            <person name="Whittaker M."/>
            <person name="Arp D."/>
        </authorList>
    </citation>
    <scope>NUCLEOTIDE SEQUENCE [LARGE SCALE GENOMIC DNA]</scope>
    <source>
        <strain evidence="2">ATCC 19718 / CIP 103999 / KCTC 2705 / NBRC 14298</strain>
    </source>
</reference>
<dbReference type="KEGG" id="neu:NE2523"/>
<sequence length="76" mass="8592">MVSLDEIKAEDWTLNISRYVLPPLQEDIPPLPDAIAAFKDALTRCREAEERLAQVMTEGGWLDTVRPEPVEGREQA</sequence>
<protein>
    <recommendedName>
        <fullName evidence="3">Type I restriction enzyme M protein</fullName>
    </recommendedName>
</protein>
<accession>Q82S38</accession>
<dbReference type="Proteomes" id="UP000001416">
    <property type="component" value="Chromosome"/>
</dbReference>
<dbReference type="STRING" id="228410.NE2523"/>
<dbReference type="EMBL" id="AL954747">
    <property type="protein sequence ID" value="CAD86435.1"/>
    <property type="molecule type" value="Genomic_DNA"/>
</dbReference>
<gene>
    <name evidence="1" type="ordered locus">NE2523</name>
</gene>
<organism evidence="1 2">
    <name type="scientific">Nitrosomonas europaea (strain ATCC 19718 / CIP 103999 / KCTC 2705 / NBRC 14298)</name>
    <dbReference type="NCBI Taxonomy" id="228410"/>
    <lineage>
        <taxon>Bacteria</taxon>
        <taxon>Pseudomonadati</taxon>
        <taxon>Pseudomonadota</taxon>
        <taxon>Betaproteobacteria</taxon>
        <taxon>Nitrosomonadales</taxon>
        <taxon>Nitrosomonadaceae</taxon>
        <taxon>Nitrosomonas</taxon>
    </lineage>
</organism>
<dbReference type="eggNOG" id="COG0286">
    <property type="taxonomic scope" value="Bacteria"/>
</dbReference>
<evidence type="ECO:0008006" key="3">
    <source>
        <dbReference type="Google" id="ProtNLM"/>
    </source>
</evidence>
<keyword evidence="2" id="KW-1185">Reference proteome</keyword>
<evidence type="ECO:0000313" key="1">
    <source>
        <dbReference type="EMBL" id="CAD86435.1"/>
    </source>
</evidence>
<name>Q82S38_NITEU</name>
<evidence type="ECO:0000313" key="2">
    <source>
        <dbReference type="Proteomes" id="UP000001416"/>
    </source>
</evidence>
<dbReference type="AlphaFoldDB" id="Q82S38"/>